<dbReference type="AlphaFoldDB" id="A0A1J7IRL9"/>
<sequence length="464" mass="51245">MATPVQNMVSKFSTTTSSHSSTASTLFDKLAYLEKFRDEPRQRWISIATLVMLITQTLAATGGLILSGLVFGDKFAVVGQCASQSFVLFASILAVPYVTLHLRAAKTNFSIIRSQSFQHPLHSWTIIVARLAFLAWTVAVIASSVAVARASGDKVHLQLDLFFCVTAFLAMTFCLAVVEKAAEPFILPWFSPSRSVVCRISSFGSFIDDSVSRRGSTGSGKQQMSEKPVSDRPMPSGPRPLEIPTSVASEPILELRRSEDDLFLPRSLSEADGEYATSEPAIKLPEPTLPLLSDRQQPEATPKLADWKHEWSIFAGEAGLRASGTSTAADPSIFAESSVSGTSQPQEPAPYSVWTPTKPAPTARSHRPRTLTSSSSKPSLLPTVHEVNTPTVDIFEFMGGYSGPDEARKRSRWRMFWMSRSRPSNLVPRRRRRSRLVQRHPKFLGRLWTTIRLGDGLLRCWTQC</sequence>
<protein>
    <submittedName>
        <fullName evidence="3">Uncharacterized protein</fullName>
    </submittedName>
</protein>
<feature type="compositionally biased region" description="Polar residues" evidence="1">
    <location>
        <begin position="335"/>
        <end position="346"/>
    </location>
</feature>
<keyword evidence="2" id="KW-1133">Transmembrane helix</keyword>
<keyword evidence="4" id="KW-1185">Reference proteome</keyword>
<evidence type="ECO:0000256" key="1">
    <source>
        <dbReference type="SAM" id="MobiDB-lite"/>
    </source>
</evidence>
<dbReference type="InParanoid" id="A0A1J7IRL9"/>
<feature type="region of interest" description="Disordered" evidence="1">
    <location>
        <begin position="335"/>
        <end position="383"/>
    </location>
</feature>
<feature type="transmembrane region" description="Helical" evidence="2">
    <location>
        <begin position="121"/>
        <end position="147"/>
    </location>
</feature>
<organism evidence="3 4">
    <name type="scientific">Coniochaeta ligniaria NRRL 30616</name>
    <dbReference type="NCBI Taxonomy" id="1408157"/>
    <lineage>
        <taxon>Eukaryota</taxon>
        <taxon>Fungi</taxon>
        <taxon>Dikarya</taxon>
        <taxon>Ascomycota</taxon>
        <taxon>Pezizomycotina</taxon>
        <taxon>Sordariomycetes</taxon>
        <taxon>Sordariomycetidae</taxon>
        <taxon>Coniochaetales</taxon>
        <taxon>Coniochaetaceae</taxon>
        <taxon>Coniochaeta</taxon>
    </lineage>
</organism>
<proteinExistence type="predicted"/>
<feature type="transmembrane region" description="Helical" evidence="2">
    <location>
        <begin position="77"/>
        <end position="100"/>
    </location>
</feature>
<feature type="compositionally biased region" description="Low complexity" evidence="1">
    <location>
        <begin position="370"/>
        <end position="383"/>
    </location>
</feature>
<gene>
    <name evidence="3" type="ORF">CONLIGDRAFT_358076</name>
</gene>
<evidence type="ECO:0000313" key="4">
    <source>
        <dbReference type="Proteomes" id="UP000182658"/>
    </source>
</evidence>
<dbReference type="Proteomes" id="UP000182658">
    <property type="component" value="Unassembled WGS sequence"/>
</dbReference>
<keyword evidence="2" id="KW-0812">Transmembrane</keyword>
<dbReference type="OrthoDB" id="5243382at2759"/>
<feature type="region of interest" description="Disordered" evidence="1">
    <location>
        <begin position="211"/>
        <end position="250"/>
    </location>
</feature>
<dbReference type="EMBL" id="KV875097">
    <property type="protein sequence ID" value="OIW30118.1"/>
    <property type="molecule type" value="Genomic_DNA"/>
</dbReference>
<dbReference type="STRING" id="1408157.A0A1J7IRL9"/>
<reference evidence="3 4" key="1">
    <citation type="submission" date="2016-10" db="EMBL/GenBank/DDBJ databases">
        <title>Draft genome sequence of Coniochaeta ligniaria NRRL30616, a lignocellulolytic fungus for bioabatement of inhibitors in plant biomass hydrolysates.</title>
        <authorList>
            <consortium name="DOE Joint Genome Institute"/>
            <person name="Jimenez D.J."/>
            <person name="Hector R.E."/>
            <person name="Riley R."/>
            <person name="Sun H."/>
            <person name="Grigoriev I.V."/>
            <person name="Van Elsas J.D."/>
            <person name="Nichols N.N."/>
        </authorList>
    </citation>
    <scope>NUCLEOTIDE SEQUENCE [LARGE SCALE GENOMIC DNA]</scope>
    <source>
        <strain evidence="3 4">NRRL 30616</strain>
    </source>
</reference>
<accession>A0A1J7IRL9</accession>
<name>A0A1J7IRL9_9PEZI</name>
<evidence type="ECO:0000313" key="3">
    <source>
        <dbReference type="EMBL" id="OIW30118.1"/>
    </source>
</evidence>
<keyword evidence="2" id="KW-0472">Membrane</keyword>
<feature type="transmembrane region" description="Helical" evidence="2">
    <location>
        <begin position="44"/>
        <end position="71"/>
    </location>
</feature>
<feature type="transmembrane region" description="Helical" evidence="2">
    <location>
        <begin position="159"/>
        <end position="178"/>
    </location>
</feature>
<evidence type="ECO:0000256" key="2">
    <source>
        <dbReference type="SAM" id="Phobius"/>
    </source>
</evidence>
<feature type="compositionally biased region" description="Polar residues" evidence="1">
    <location>
        <begin position="213"/>
        <end position="225"/>
    </location>
</feature>